<dbReference type="EMBL" id="JBHLTS010000015">
    <property type="protein sequence ID" value="MFC0513487.1"/>
    <property type="molecule type" value="Genomic_DNA"/>
</dbReference>
<dbReference type="RefSeq" id="WP_377021351.1">
    <property type="nucleotide sequence ID" value="NZ_JBHLTS010000015.1"/>
</dbReference>
<reference evidence="1 2" key="1">
    <citation type="submission" date="2024-09" db="EMBL/GenBank/DDBJ databases">
        <authorList>
            <person name="Sun Q."/>
            <person name="Mori K."/>
        </authorList>
    </citation>
    <scope>NUCLEOTIDE SEQUENCE [LARGE SCALE GENOMIC DNA]</scope>
    <source>
        <strain evidence="1 2">NCAIM B.02415</strain>
    </source>
</reference>
<organism evidence="1 2">
    <name type="scientific">Mucilaginibacter angelicae</name>
    <dbReference type="NCBI Taxonomy" id="869718"/>
    <lineage>
        <taxon>Bacteria</taxon>
        <taxon>Pseudomonadati</taxon>
        <taxon>Bacteroidota</taxon>
        <taxon>Sphingobacteriia</taxon>
        <taxon>Sphingobacteriales</taxon>
        <taxon>Sphingobacteriaceae</taxon>
        <taxon>Mucilaginibacter</taxon>
    </lineage>
</organism>
<comment type="caution">
    <text evidence="1">The sequence shown here is derived from an EMBL/GenBank/DDBJ whole genome shotgun (WGS) entry which is preliminary data.</text>
</comment>
<evidence type="ECO:0000313" key="2">
    <source>
        <dbReference type="Proteomes" id="UP001589828"/>
    </source>
</evidence>
<sequence length="73" mass="8524">MTIITVQEPETGKIMELKIHPVKNFTFPGWVILIPGKRNILLFRKEERWHTIPENISPLYAEKIAEKLTKLAL</sequence>
<gene>
    <name evidence="1" type="ORF">ACFFGT_04720</name>
</gene>
<name>A0ABV6L1A7_9SPHI</name>
<keyword evidence="2" id="KW-1185">Reference proteome</keyword>
<accession>A0ABV6L1A7</accession>
<protein>
    <recommendedName>
        <fullName evidence="3">Nudix hydrolase domain-containing protein</fullName>
    </recommendedName>
</protein>
<proteinExistence type="predicted"/>
<evidence type="ECO:0000313" key="1">
    <source>
        <dbReference type="EMBL" id="MFC0513487.1"/>
    </source>
</evidence>
<dbReference type="Proteomes" id="UP001589828">
    <property type="component" value="Unassembled WGS sequence"/>
</dbReference>
<evidence type="ECO:0008006" key="3">
    <source>
        <dbReference type="Google" id="ProtNLM"/>
    </source>
</evidence>